<evidence type="ECO:0000313" key="4">
    <source>
        <dbReference type="EMBL" id="KIX08874.1"/>
    </source>
</evidence>
<dbReference type="GO" id="GO:0006351">
    <property type="term" value="P:DNA-templated transcription"/>
    <property type="evidence" value="ECO:0007669"/>
    <property type="project" value="InterPro"/>
</dbReference>
<dbReference type="CDD" id="cd12148">
    <property type="entry name" value="fungal_TF_MHR"/>
    <property type="match status" value="1"/>
</dbReference>
<dbReference type="Pfam" id="PF04082">
    <property type="entry name" value="Fungal_trans"/>
    <property type="match status" value="1"/>
</dbReference>
<dbReference type="GO" id="GO:0003677">
    <property type="term" value="F:DNA binding"/>
    <property type="evidence" value="ECO:0007669"/>
    <property type="project" value="InterPro"/>
</dbReference>
<keyword evidence="5" id="KW-1185">Reference proteome</keyword>
<dbReference type="GO" id="GO:0008270">
    <property type="term" value="F:zinc ion binding"/>
    <property type="evidence" value="ECO:0007669"/>
    <property type="project" value="InterPro"/>
</dbReference>
<protein>
    <recommendedName>
        <fullName evidence="3">Xylanolytic transcriptional activator regulatory domain-containing protein</fullName>
    </recommendedName>
</protein>
<dbReference type="GeneID" id="25291602"/>
<dbReference type="Pfam" id="PF13489">
    <property type="entry name" value="Methyltransf_23"/>
    <property type="match status" value="1"/>
</dbReference>
<dbReference type="SUPFAM" id="SSF53335">
    <property type="entry name" value="S-adenosyl-L-methionine-dependent methyltransferases"/>
    <property type="match status" value="1"/>
</dbReference>
<dbReference type="PANTHER" id="PTHR47425">
    <property type="entry name" value="FARB-RELATED"/>
    <property type="match status" value="1"/>
</dbReference>
<dbReference type="AlphaFoldDB" id="A0A0D2IS97"/>
<dbReference type="InterPro" id="IPR052761">
    <property type="entry name" value="Fungal_Detox/Toxin_TFs"/>
</dbReference>
<dbReference type="VEuPathDB" id="FungiDB:Z518_03531"/>
<feature type="region of interest" description="Disordered" evidence="2">
    <location>
        <begin position="1"/>
        <end position="27"/>
    </location>
</feature>
<dbReference type="STRING" id="1442369.A0A0D2IS97"/>
<dbReference type="Gene3D" id="3.40.50.150">
    <property type="entry name" value="Vaccinia Virus protein VP39"/>
    <property type="match status" value="1"/>
</dbReference>
<proteinExistence type="predicted"/>
<dbReference type="CDD" id="cd02440">
    <property type="entry name" value="AdoMet_MTases"/>
    <property type="match status" value="1"/>
</dbReference>
<accession>A0A0D2IS97</accession>
<sequence>MAQPNQPEADPAIAIDSPFEQDSALGDDAPSEFTSLKSSIYNYHYANGRRYHAYHAGSYWCGLDVSTDFRSMLRPMSRGPNDEKAMEHLDIGHHLYTLLLEGRLHLAPIGDDVQRVLDVGTGTGLWAIDFADEHPSATVIGTDLSPIQPTWIPPNLSFEISDCCEEWSFPNESFDFIHVRGLYGSVANWDAFYREVSKCLKPGGYVEQVEQSVVPKSYDGTTDGTIFEEWGNVSLEAGDAFGKTLRIVDQSAQYMTRAGFESVTEQRFRCPVGGWAKDSRLKELGHYNRLQWEEGIEGWTMMLLTKILGWSREEVEVYLARMRSGLRNPRIHAYQEIIFNQCVQLGAGAISFSSGWKLETPSDLLSTEVEDFESNIAGYKIIAEPAAETRGSGTPFYVAKDAFCIESDERRAELILDNVHPVLPVLDPYDFLRQYELEGPSRTSPLLLQSMFLAASSFVSSDILRRSGAHSITSLKKRYYLRAKLLYDFDHEADKVCLVQSLLLMGYWYRHQSQPDYGIAMSRTSCSTTWFSSSNSSLSEISPVAAAVVKKCDELSPIFLEMLKLSRIIGGVLVYQYRPLQPPSSRVELLQQYDMELQS</sequence>
<dbReference type="HOGENOM" id="CLU_455718_0_0_1"/>
<reference evidence="4 5" key="1">
    <citation type="submission" date="2015-01" db="EMBL/GenBank/DDBJ databases">
        <title>The Genome Sequence of Rhinocladiella mackenzie CBS 650.93.</title>
        <authorList>
            <consortium name="The Broad Institute Genomics Platform"/>
            <person name="Cuomo C."/>
            <person name="de Hoog S."/>
            <person name="Gorbushina A."/>
            <person name="Stielow B."/>
            <person name="Teixiera M."/>
            <person name="Abouelleil A."/>
            <person name="Chapman S.B."/>
            <person name="Priest M."/>
            <person name="Young S.K."/>
            <person name="Wortman J."/>
            <person name="Nusbaum C."/>
            <person name="Birren B."/>
        </authorList>
    </citation>
    <scope>NUCLEOTIDE SEQUENCE [LARGE SCALE GENOMIC DNA]</scope>
    <source>
        <strain evidence="4 5">CBS 650.93</strain>
    </source>
</reference>
<evidence type="ECO:0000313" key="5">
    <source>
        <dbReference type="Proteomes" id="UP000053617"/>
    </source>
</evidence>
<dbReference type="InterPro" id="IPR029063">
    <property type="entry name" value="SAM-dependent_MTases_sf"/>
</dbReference>
<name>A0A0D2IS97_9EURO</name>
<organism evidence="4 5">
    <name type="scientific">Rhinocladiella mackenziei CBS 650.93</name>
    <dbReference type="NCBI Taxonomy" id="1442369"/>
    <lineage>
        <taxon>Eukaryota</taxon>
        <taxon>Fungi</taxon>
        <taxon>Dikarya</taxon>
        <taxon>Ascomycota</taxon>
        <taxon>Pezizomycotina</taxon>
        <taxon>Eurotiomycetes</taxon>
        <taxon>Chaetothyriomycetidae</taxon>
        <taxon>Chaetothyriales</taxon>
        <taxon>Herpotrichiellaceae</taxon>
        <taxon>Rhinocladiella</taxon>
    </lineage>
</organism>
<dbReference type="Proteomes" id="UP000053617">
    <property type="component" value="Unassembled WGS sequence"/>
</dbReference>
<evidence type="ECO:0000256" key="2">
    <source>
        <dbReference type="SAM" id="MobiDB-lite"/>
    </source>
</evidence>
<dbReference type="OrthoDB" id="2013972at2759"/>
<gene>
    <name evidence="4" type="ORF">Z518_03531</name>
</gene>
<dbReference type="InterPro" id="IPR007219">
    <property type="entry name" value="XnlR_reg_dom"/>
</dbReference>
<keyword evidence="1" id="KW-0539">Nucleus</keyword>
<dbReference type="RefSeq" id="XP_013276010.1">
    <property type="nucleotide sequence ID" value="XM_013420556.1"/>
</dbReference>
<evidence type="ECO:0000256" key="1">
    <source>
        <dbReference type="ARBA" id="ARBA00023242"/>
    </source>
</evidence>
<dbReference type="EMBL" id="KN847476">
    <property type="protein sequence ID" value="KIX08874.1"/>
    <property type="molecule type" value="Genomic_DNA"/>
</dbReference>
<dbReference type="PANTHER" id="PTHR47425:SF3">
    <property type="entry name" value="ZN(II)2CYS6 TRANSCRIPTION FACTOR (EUROFUNG)"/>
    <property type="match status" value="1"/>
</dbReference>
<evidence type="ECO:0000259" key="3">
    <source>
        <dbReference type="Pfam" id="PF04082"/>
    </source>
</evidence>
<feature type="domain" description="Xylanolytic transcriptional activator regulatory" evidence="3">
    <location>
        <begin position="417"/>
        <end position="510"/>
    </location>
</feature>